<dbReference type="EMBL" id="MT144183">
    <property type="protein sequence ID" value="QJA50249.1"/>
    <property type="molecule type" value="Genomic_DNA"/>
</dbReference>
<evidence type="ECO:0000313" key="2">
    <source>
        <dbReference type="EMBL" id="QJH99686.1"/>
    </source>
</evidence>
<dbReference type="AlphaFoldDB" id="A0A6H1ZRZ5"/>
<evidence type="ECO:0000313" key="1">
    <source>
        <dbReference type="EMBL" id="QJA50249.1"/>
    </source>
</evidence>
<protein>
    <submittedName>
        <fullName evidence="1">Uncharacterized protein</fullName>
    </submittedName>
</protein>
<name>A0A6H1ZRZ5_9ZZZZ</name>
<gene>
    <name evidence="1" type="ORF">TM448A01654_0009</name>
    <name evidence="2" type="ORF">TM448B01645_0021</name>
</gene>
<sequence length="92" mass="10731">MEMINCYDCKECKVILPVHYGEIKYTGAEIKMKCSKGLWEDEKEGNSSEYRRNNLKVITRQLSTPSVQGYFDRCAERLLNGEEHLNNIEIEP</sequence>
<proteinExistence type="predicted"/>
<accession>A0A6H1ZRZ5</accession>
<reference evidence="1" key="1">
    <citation type="submission" date="2020-03" db="EMBL/GenBank/DDBJ databases">
        <title>The deep terrestrial virosphere.</title>
        <authorList>
            <person name="Holmfeldt K."/>
            <person name="Nilsson E."/>
            <person name="Simone D."/>
            <person name="Lopez-Fernandez M."/>
            <person name="Wu X."/>
            <person name="de Brujin I."/>
            <person name="Lundin D."/>
            <person name="Andersson A."/>
            <person name="Bertilsson S."/>
            <person name="Dopson M."/>
        </authorList>
    </citation>
    <scope>NUCLEOTIDE SEQUENCE</scope>
    <source>
        <strain evidence="1">TM448A01654</strain>
        <strain evidence="2">TM448B01645</strain>
    </source>
</reference>
<organism evidence="1">
    <name type="scientific">viral metagenome</name>
    <dbReference type="NCBI Taxonomy" id="1070528"/>
    <lineage>
        <taxon>unclassified sequences</taxon>
        <taxon>metagenomes</taxon>
        <taxon>organismal metagenomes</taxon>
    </lineage>
</organism>
<dbReference type="EMBL" id="MT144802">
    <property type="protein sequence ID" value="QJH99686.1"/>
    <property type="molecule type" value="Genomic_DNA"/>
</dbReference>